<organism evidence="7 8">
    <name type="scientific">Polytolypa hystricis (strain UAMH7299)</name>
    <dbReference type="NCBI Taxonomy" id="1447883"/>
    <lineage>
        <taxon>Eukaryota</taxon>
        <taxon>Fungi</taxon>
        <taxon>Dikarya</taxon>
        <taxon>Ascomycota</taxon>
        <taxon>Pezizomycotina</taxon>
        <taxon>Eurotiomycetes</taxon>
        <taxon>Eurotiomycetidae</taxon>
        <taxon>Onygenales</taxon>
        <taxon>Onygenales incertae sedis</taxon>
        <taxon>Polytolypa</taxon>
    </lineage>
</organism>
<keyword evidence="2" id="KW-0812">Transmembrane</keyword>
<name>A0A2B7YZR5_POLH7</name>
<dbReference type="PANTHER" id="PTHR21382">
    <property type="entry name" value="NADH-UBIQUINONE OXIDOREDUCTASE SUBUNIT"/>
    <property type="match status" value="1"/>
</dbReference>
<sequence>MASTTEEPKYHPQDALSAAVKTTLVTGGVGLFASAVQNTLQKQNVGPWGVITRSGGTIALFASMGGTYQFVKTASANLREKDDHWNSALAGIFSGAIIGLRVRTFPAVIGYGLALGTTLFAFDFTGGSLRGSGIDPNVDEFERREKIRTNYQTPLSETIAQLGEGRGIYGPGYAERRQARIKENYGIDVPVSQSSASS</sequence>
<evidence type="ECO:0000256" key="6">
    <source>
        <dbReference type="ARBA" id="ARBA00023136"/>
    </source>
</evidence>
<comment type="caution">
    <text evidence="7">The sequence shown here is derived from an EMBL/GenBank/DDBJ whole genome shotgun (WGS) entry which is preliminary data.</text>
</comment>
<keyword evidence="3" id="KW-0999">Mitochondrion inner membrane</keyword>
<dbReference type="EMBL" id="PDNA01000015">
    <property type="protein sequence ID" value="PGH26551.1"/>
    <property type="molecule type" value="Genomic_DNA"/>
</dbReference>
<evidence type="ECO:0008006" key="9">
    <source>
        <dbReference type="Google" id="ProtNLM"/>
    </source>
</evidence>
<dbReference type="GO" id="GO:0006120">
    <property type="term" value="P:mitochondrial electron transport, NADH to ubiquinone"/>
    <property type="evidence" value="ECO:0007669"/>
    <property type="project" value="InterPro"/>
</dbReference>
<dbReference type="OrthoDB" id="1913277at2759"/>
<accession>A0A2B7YZR5</accession>
<dbReference type="STRING" id="1447883.A0A2B7YZR5"/>
<dbReference type="GO" id="GO:0045271">
    <property type="term" value="C:respiratory chain complex I"/>
    <property type="evidence" value="ECO:0007669"/>
    <property type="project" value="InterPro"/>
</dbReference>
<evidence type="ECO:0000256" key="5">
    <source>
        <dbReference type="ARBA" id="ARBA00023128"/>
    </source>
</evidence>
<comment type="subcellular location">
    <subcellularLocation>
        <location evidence="1">Mitochondrion inner membrane</location>
        <topology evidence="1">Multi-pass membrane protein</topology>
    </subcellularLocation>
</comment>
<keyword evidence="8" id="KW-1185">Reference proteome</keyword>
<evidence type="ECO:0000313" key="7">
    <source>
        <dbReference type="EMBL" id="PGH26551.1"/>
    </source>
</evidence>
<reference evidence="7 8" key="1">
    <citation type="submission" date="2017-10" db="EMBL/GenBank/DDBJ databases">
        <title>Comparative genomics in systemic dimorphic fungi from Ajellomycetaceae.</title>
        <authorList>
            <person name="Munoz J.F."/>
            <person name="Mcewen J.G."/>
            <person name="Clay O.K."/>
            <person name="Cuomo C.A."/>
        </authorList>
    </citation>
    <scope>NUCLEOTIDE SEQUENCE [LARGE SCALE GENOMIC DNA]</scope>
    <source>
        <strain evidence="7 8">UAMH7299</strain>
    </source>
</reference>
<proteinExistence type="predicted"/>
<keyword evidence="5" id="KW-0496">Mitochondrion</keyword>
<dbReference type="GO" id="GO:0005743">
    <property type="term" value="C:mitochondrial inner membrane"/>
    <property type="evidence" value="ECO:0007669"/>
    <property type="project" value="UniProtKB-SubCell"/>
</dbReference>
<evidence type="ECO:0000256" key="4">
    <source>
        <dbReference type="ARBA" id="ARBA00022989"/>
    </source>
</evidence>
<keyword evidence="4" id="KW-1133">Transmembrane helix</keyword>
<evidence type="ECO:0000256" key="3">
    <source>
        <dbReference type="ARBA" id="ARBA00022792"/>
    </source>
</evidence>
<dbReference type="AlphaFoldDB" id="A0A2B7YZR5"/>
<protein>
    <recommendedName>
        <fullName evidence="9">NADH-ubiquinone oxidoreductase 213 kDa subunit</fullName>
    </recommendedName>
</protein>
<dbReference type="Proteomes" id="UP000224634">
    <property type="component" value="Unassembled WGS sequence"/>
</dbReference>
<dbReference type="Pfam" id="PF02466">
    <property type="entry name" value="Tim17"/>
    <property type="match status" value="1"/>
</dbReference>
<dbReference type="InterPro" id="IPR039205">
    <property type="entry name" value="NDUFA11"/>
</dbReference>
<evidence type="ECO:0000256" key="1">
    <source>
        <dbReference type="ARBA" id="ARBA00004448"/>
    </source>
</evidence>
<dbReference type="PANTHER" id="PTHR21382:SF1">
    <property type="entry name" value="NADH DEHYDROGENASE [UBIQUINONE] 1 ALPHA SUBCOMPLEX SUBUNIT 11"/>
    <property type="match status" value="1"/>
</dbReference>
<keyword evidence="6" id="KW-0472">Membrane</keyword>
<evidence type="ECO:0000256" key="2">
    <source>
        <dbReference type="ARBA" id="ARBA00022692"/>
    </source>
</evidence>
<evidence type="ECO:0000313" key="8">
    <source>
        <dbReference type="Proteomes" id="UP000224634"/>
    </source>
</evidence>
<gene>
    <name evidence="7" type="ORF">AJ80_01680</name>
</gene>